<gene>
    <name evidence="1" type="ORF">ACFOYW_03285</name>
</gene>
<reference evidence="2" key="1">
    <citation type="journal article" date="2019" name="Int. J. Syst. Evol. Microbiol.">
        <title>The Global Catalogue of Microorganisms (GCM) 10K type strain sequencing project: providing services to taxonomists for standard genome sequencing and annotation.</title>
        <authorList>
            <consortium name="The Broad Institute Genomics Platform"/>
            <consortium name="The Broad Institute Genome Sequencing Center for Infectious Disease"/>
            <person name="Wu L."/>
            <person name="Ma J."/>
        </authorList>
    </citation>
    <scope>NUCLEOTIDE SEQUENCE [LARGE SCALE GENOMIC DNA]</scope>
    <source>
        <strain evidence="2">CGMCC 1.10363</strain>
    </source>
</reference>
<dbReference type="InterPro" id="IPR009097">
    <property type="entry name" value="Cyclic_Pdiesterase"/>
</dbReference>
<dbReference type="GO" id="GO:0016874">
    <property type="term" value="F:ligase activity"/>
    <property type="evidence" value="ECO:0007669"/>
    <property type="project" value="UniProtKB-KW"/>
</dbReference>
<evidence type="ECO:0000313" key="2">
    <source>
        <dbReference type="Proteomes" id="UP001595900"/>
    </source>
</evidence>
<sequence>MPSLVEALLAGPRGRRLCLEFAQRDEGAAGVAELRRLLFWAGRRLGPRNGAAVSAFQGRAAEGEPDPSIADIGEALAAVPLPVVDDVGLMHALAESVVWARYWQGADETDLVLERAELLPALGRVAKHIADSPATRWWTAPSGREQWRVAFHETDGRAVPAPIEPAQVLSSWAAAFADERDRAARERPSDVTANFSGAWWSTPPRRLLASTRRVADLAPVGLGAVEDDLGWTAAAVSRGEIAGSPRIYEISDADAWAALCARYPLDATAARRHDWYRATGRDGAWVIPDWPRVARDYDAVHLTVAAYLEAAGRALPVRSGAATVIAGWTPDQTYWLRDAPHAAGTSQWWVRDADTADWFELRGTGRFVVVGLFAPLRAGDSISRKAWPAHVTLASNFRVTASVSDVVAAMLTACADSGPLDLHFAGTAMFGPDHDVPVRLVESDAVRALHHRLADRLEPMGGFVRDEPAYWRAGYRPHLTLGPGVLRRGHRDRRLTSVALAELDGSTATVAATVDLPAGAP</sequence>
<keyword evidence="2" id="KW-1185">Reference proteome</keyword>
<dbReference type="SUPFAM" id="SSF55144">
    <property type="entry name" value="LigT-like"/>
    <property type="match status" value="1"/>
</dbReference>
<dbReference type="Pfam" id="PF13563">
    <property type="entry name" value="2_5_RNA_ligase2"/>
    <property type="match status" value="1"/>
</dbReference>
<proteinExistence type="predicted"/>
<accession>A0ABV8Q4W6</accession>
<dbReference type="Proteomes" id="UP001595900">
    <property type="component" value="Unassembled WGS sequence"/>
</dbReference>
<dbReference type="Gene3D" id="3.90.1140.10">
    <property type="entry name" value="Cyclic phosphodiesterase"/>
    <property type="match status" value="1"/>
</dbReference>
<evidence type="ECO:0000313" key="1">
    <source>
        <dbReference type="EMBL" id="MFC4242384.1"/>
    </source>
</evidence>
<organism evidence="1 2">
    <name type="scientific">Gryllotalpicola reticulitermitis</name>
    <dbReference type="NCBI Taxonomy" id="1184153"/>
    <lineage>
        <taxon>Bacteria</taxon>
        <taxon>Bacillati</taxon>
        <taxon>Actinomycetota</taxon>
        <taxon>Actinomycetes</taxon>
        <taxon>Micrococcales</taxon>
        <taxon>Microbacteriaceae</taxon>
        <taxon>Gryllotalpicola</taxon>
    </lineage>
</organism>
<name>A0ABV8Q4W6_9MICO</name>
<keyword evidence="1" id="KW-0436">Ligase</keyword>
<protein>
    <submittedName>
        <fullName evidence="1">2'-5' RNA ligase family protein</fullName>
    </submittedName>
</protein>
<dbReference type="RefSeq" id="WP_390227215.1">
    <property type="nucleotide sequence ID" value="NZ_JBHSCN010000002.1"/>
</dbReference>
<comment type="caution">
    <text evidence="1">The sequence shown here is derived from an EMBL/GenBank/DDBJ whole genome shotgun (WGS) entry which is preliminary data.</text>
</comment>
<dbReference type="EMBL" id="JBHSCN010000002">
    <property type="protein sequence ID" value="MFC4242384.1"/>
    <property type="molecule type" value="Genomic_DNA"/>
</dbReference>